<dbReference type="PANTHER" id="PTHR19136">
    <property type="entry name" value="MOLYBDENUM COFACTOR GUANYLYLTRANSFERASE"/>
    <property type="match status" value="1"/>
</dbReference>
<dbReference type="EC" id="2.7.7.60" evidence="3"/>
<dbReference type="InterPro" id="IPR029044">
    <property type="entry name" value="Nucleotide-diphossugar_trans"/>
</dbReference>
<accession>A0A2U1S6S5</accession>
<sequence>MIYAVIMSGGKGTRLKADVEKPLFKLRDKPLIDYVIKNLSDSKFIDKIFVAVSPNTPVTTKYLTSLDSSFEIIDTPGTDYLNDLSFILDFFEKKSKDDTLLVINADLPFISSDLIDYVIGHYLSLNVESLSTLVPVEIFKELNLLYSYDFDGLVPSGLNILKTRNVIQEEENLILSKVELAININTLQDASIANSLFNSFF</sequence>
<feature type="domain" description="MobA-like NTP transferase" evidence="2">
    <location>
        <begin position="4"/>
        <end position="122"/>
    </location>
</feature>
<dbReference type="Gene3D" id="3.90.550.10">
    <property type="entry name" value="Spore Coat Polysaccharide Biosynthesis Protein SpsA, Chain A"/>
    <property type="match status" value="1"/>
</dbReference>
<dbReference type="Pfam" id="PF12804">
    <property type="entry name" value="NTP_transf_3"/>
    <property type="match status" value="1"/>
</dbReference>
<comment type="caution">
    <text evidence="3">The sequence shown here is derived from an EMBL/GenBank/DDBJ whole genome shotgun (WGS) entry which is preliminary data.</text>
</comment>
<evidence type="ECO:0000313" key="4">
    <source>
        <dbReference type="Proteomes" id="UP000245577"/>
    </source>
</evidence>
<evidence type="ECO:0000256" key="1">
    <source>
        <dbReference type="ARBA" id="ARBA00022679"/>
    </source>
</evidence>
<name>A0A2U1S6S5_9EURY</name>
<evidence type="ECO:0000313" key="3">
    <source>
        <dbReference type="EMBL" id="PWB85827.1"/>
    </source>
</evidence>
<dbReference type="EMBL" id="MZGU01000004">
    <property type="protein sequence ID" value="PWB85827.1"/>
    <property type="molecule type" value="Genomic_DNA"/>
</dbReference>
<proteinExistence type="predicted"/>
<dbReference type="SUPFAM" id="SSF53448">
    <property type="entry name" value="Nucleotide-diphospho-sugar transferases"/>
    <property type="match status" value="1"/>
</dbReference>
<dbReference type="InterPro" id="IPR025877">
    <property type="entry name" value="MobA-like_NTP_Trfase"/>
</dbReference>
<keyword evidence="1 3" id="KW-0808">Transferase</keyword>
<protein>
    <submittedName>
        <fullName evidence="3">2-C-methyl-D-erythritol 4-phosphate cytidylyltransferase</fullName>
        <ecNumber evidence="3">2.7.7.60</ecNumber>
    </submittedName>
</protein>
<dbReference type="OrthoDB" id="9782at2157"/>
<dbReference type="Proteomes" id="UP000245577">
    <property type="component" value="Unassembled WGS sequence"/>
</dbReference>
<keyword evidence="4" id="KW-1185">Reference proteome</keyword>
<dbReference type="AlphaFoldDB" id="A0A2U1S6S5"/>
<reference evidence="3 4" key="1">
    <citation type="submission" date="2017-03" db="EMBL/GenBank/DDBJ databases">
        <title>Genome sequence of Methanobrevibacter wosei.</title>
        <authorList>
            <person name="Poehlein A."/>
            <person name="Seedorf H."/>
            <person name="Daniel R."/>
        </authorList>
    </citation>
    <scope>NUCLEOTIDE SEQUENCE [LARGE SCALE GENOMIC DNA]</scope>
    <source>
        <strain evidence="3 4">DSM 11979</strain>
    </source>
</reference>
<evidence type="ECO:0000259" key="2">
    <source>
        <dbReference type="Pfam" id="PF12804"/>
    </source>
</evidence>
<keyword evidence="3" id="KW-0548">Nucleotidyltransferase</keyword>
<dbReference type="RefSeq" id="WP_116669476.1">
    <property type="nucleotide sequence ID" value="NZ_JALEWY010000010.1"/>
</dbReference>
<gene>
    <name evidence="3" type="primary">ispD</name>
    <name evidence="3" type="ORF">MBBWO_06730</name>
</gene>
<organism evidence="3 4">
    <name type="scientific">Methanobrevibacter woesei</name>
    <dbReference type="NCBI Taxonomy" id="190976"/>
    <lineage>
        <taxon>Archaea</taxon>
        <taxon>Methanobacteriati</taxon>
        <taxon>Methanobacteriota</taxon>
        <taxon>Methanomada group</taxon>
        <taxon>Methanobacteria</taxon>
        <taxon>Methanobacteriales</taxon>
        <taxon>Methanobacteriaceae</taxon>
        <taxon>Methanobrevibacter</taxon>
    </lineage>
</organism>
<dbReference type="GO" id="GO:0050518">
    <property type="term" value="F:2-C-methyl-D-erythritol 4-phosphate cytidylyltransferase activity"/>
    <property type="evidence" value="ECO:0007669"/>
    <property type="project" value="UniProtKB-EC"/>
</dbReference>
<dbReference type="PANTHER" id="PTHR19136:SF86">
    <property type="entry name" value="ADENOSYLCOBINAMIDE-PHOSPHATE GUANYLYLTRANSFERASE"/>
    <property type="match status" value="1"/>
</dbReference>